<sequence length="205" mass="23546">MNLESVGMERGLLYETVVTTRNEDGTPNAAPMGVICKNENEVVLYLHQGSQTVRNIKLEEKFVVNITKDPMIFVESTLGNPSEESFEHFNNEFYLKGTDAFLYVEVTRLRDVEREDQFGVSTTTVINAEVKEIVKKKEHVEPLNRAIYGVIEGLVYLTRMDMVSGDMEKLYRHRMKEISRIVNKVGSVEHKKAMKKISEAFSKYE</sequence>
<dbReference type="AlphaFoldDB" id="A0A1D3L039"/>
<evidence type="ECO:0008006" key="5">
    <source>
        <dbReference type="Google" id="ProtNLM"/>
    </source>
</evidence>
<dbReference type="PATRIC" id="fig|129848.4.peg.326"/>
<dbReference type="InterPro" id="IPR049288">
    <property type="entry name" value="DUF447_C"/>
</dbReference>
<dbReference type="Pfam" id="PF20766">
    <property type="entry name" value="DUF447_C"/>
    <property type="match status" value="1"/>
</dbReference>
<dbReference type="EMBL" id="LT607756">
    <property type="protein sequence ID" value="SCG84903.1"/>
    <property type="molecule type" value="Genomic_DNA"/>
</dbReference>
<name>A0A1D3L039_9EURY</name>
<evidence type="ECO:0000259" key="1">
    <source>
        <dbReference type="Pfam" id="PF04289"/>
    </source>
</evidence>
<protein>
    <recommendedName>
        <fullName evidence="5">DUF447 family protein</fullName>
    </recommendedName>
</protein>
<evidence type="ECO:0000313" key="3">
    <source>
        <dbReference type="EMBL" id="SCG84903.1"/>
    </source>
</evidence>
<evidence type="ECO:0000259" key="2">
    <source>
        <dbReference type="Pfam" id="PF20766"/>
    </source>
</evidence>
<dbReference type="Proteomes" id="UP000094707">
    <property type="component" value="Chromosome I"/>
</dbReference>
<accession>A0A1D3L039</accession>
<dbReference type="Gene3D" id="1.20.58.290">
    <property type="entry name" value="Hypothetical membrane protein ta0354_69_121"/>
    <property type="match status" value="1"/>
</dbReference>
<dbReference type="InterPro" id="IPR012349">
    <property type="entry name" value="Split_barrel_FMN-bd"/>
</dbReference>
<feature type="domain" description="DUF447" evidence="1">
    <location>
        <begin position="14"/>
        <end position="115"/>
    </location>
</feature>
<dbReference type="InterPro" id="IPR016733">
    <property type="entry name" value="UCP018747"/>
</dbReference>
<dbReference type="Pfam" id="PF04289">
    <property type="entry name" value="DUF447_N"/>
    <property type="match status" value="1"/>
</dbReference>
<reference evidence="3 4" key="1">
    <citation type="submission" date="2016-08" db="EMBL/GenBank/DDBJ databases">
        <authorList>
            <person name="Seilhamer J.J."/>
        </authorList>
    </citation>
    <scope>NUCLEOTIDE SEQUENCE [LARGE SCALE GENOMIC DNA]</scope>
    <source>
        <strain evidence="3">Buetzberg</strain>
    </source>
</reference>
<dbReference type="SUPFAM" id="SSF50475">
    <property type="entry name" value="FMN-binding split barrel"/>
    <property type="match status" value="1"/>
</dbReference>
<feature type="domain" description="DUF447" evidence="2">
    <location>
        <begin position="144"/>
        <end position="198"/>
    </location>
</feature>
<keyword evidence="4" id="KW-1185">Reference proteome</keyword>
<dbReference type="KEGG" id="mcub:MCBB_0322"/>
<gene>
    <name evidence="3" type="ORF">MCBB_0322</name>
</gene>
<dbReference type="InterPro" id="IPR007386">
    <property type="entry name" value="DUF447_N"/>
</dbReference>
<dbReference type="PIRSF" id="PIRSF018747">
    <property type="entry name" value="UCP018747"/>
    <property type="match status" value="1"/>
</dbReference>
<dbReference type="STRING" id="118062.MCBB_0322"/>
<organism evidence="3 4">
    <name type="scientific">Methanobacterium congolense</name>
    <dbReference type="NCBI Taxonomy" id="118062"/>
    <lineage>
        <taxon>Archaea</taxon>
        <taxon>Methanobacteriati</taxon>
        <taxon>Methanobacteriota</taxon>
        <taxon>Methanomada group</taxon>
        <taxon>Methanobacteria</taxon>
        <taxon>Methanobacteriales</taxon>
        <taxon>Methanobacteriaceae</taxon>
        <taxon>Methanobacterium</taxon>
    </lineage>
</organism>
<dbReference type="Gene3D" id="2.30.110.10">
    <property type="entry name" value="Electron Transport, Fmn-binding Protein, Chain A"/>
    <property type="match status" value="1"/>
</dbReference>
<proteinExistence type="predicted"/>
<evidence type="ECO:0000313" key="4">
    <source>
        <dbReference type="Proteomes" id="UP000094707"/>
    </source>
</evidence>